<reference evidence="3 4" key="1">
    <citation type="journal article" date="2019" name="Genome Biol. Evol.">
        <title>Day and night: Metabolic profiles and evolutionary relationships of six axenic non-marine cyanobacteria.</title>
        <authorList>
            <person name="Will S.E."/>
            <person name="Henke P."/>
            <person name="Boedeker C."/>
            <person name="Huang S."/>
            <person name="Brinkmann H."/>
            <person name="Rohde M."/>
            <person name="Jarek M."/>
            <person name="Friedl T."/>
            <person name="Seufert S."/>
            <person name="Schumacher M."/>
            <person name="Overmann J."/>
            <person name="Neumann-Schaal M."/>
            <person name="Petersen J."/>
        </authorList>
    </citation>
    <scope>NUCLEOTIDE SEQUENCE [LARGE SCALE GENOMIC DNA]</scope>
    <source>
        <strain evidence="3 4">PCC 6912</strain>
    </source>
</reference>
<evidence type="ECO:0000256" key="2">
    <source>
        <dbReference type="SAM" id="SignalP"/>
    </source>
</evidence>
<gene>
    <name evidence="3" type="ORF">PCC6912_45080</name>
</gene>
<dbReference type="AlphaFoldDB" id="A0A3S0XM70"/>
<feature type="signal peptide" evidence="2">
    <location>
        <begin position="1"/>
        <end position="23"/>
    </location>
</feature>
<dbReference type="OrthoDB" id="536034at2"/>
<evidence type="ECO:0000256" key="1">
    <source>
        <dbReference type="PROSITE-ProRule" id="PRU00339"/>
    </source>
</evidence>
<accession>A0A3S0XM70</accession>
<keyword evidence="1" id="KW-0802">TPR repeat</keyword>
<dbReference type="InterPro" id="IPR011990">
    <property type="entry name" value="TPR-like_helical_dom_sf"/>
</dbReference>
<dbReference type="EMBL" id="RSCJ01000022">
    <property type="protein sequence ID" value="RUR75936.1"/>
    <property type="molecule type" value="Genomic_DNA"/>
</dbReference>
<dbReference type="Proteomes" id="UP000268857">
    <property type="component" value="Unassembled WGS sequence"/>
</dbReference>
<keyword evidence="4" id="KW-1185">Reference proteome</keyword>
<dbReference type="STRING" id="211165.GCA_000317285_06548"/>
<comment type="caution">
    <text evidence="3">The sequence shown here is derived from an EMBL/GenBank/DDBJ whole genome shotgun (WGS) entry which is preliminary data.</text>
</comment>
<dbReference type="RefSeq" id="WP_016876782.1">
    <property type="nucleotide sequence ID" value="NZ_AJLN01000152.1"/>
</dbReference>
<feature type="chain" id="PRO_5018584454" evidence="2">
    <location>
        <begin position="24"/>
        <end position="310"/>
    </location>
</feature>
<dbReference type="SUPFAM" id="SSF48452">
    <property type="entry name" value="TPR-like"/>
    <property type="match status" value="1"/>
</dbReference>
<sequence>MRLLFCGLIISLGLWGAPPQAQALNIQKNTVQLQSLIQPAETSQVLNRISKYDEYMKTGYLATNKRNYQSALINFRKALKERPNDAYAIQAIQNVENYIDSKVNNQIKTWATVAIMIALCIFWFNAQANYSNTKLKRASLWLNLREMFDKYDDICVNLRPEGAWHNGKDRHPKTVPEWLKVEAYMALFEDCKYMIDNNILDWYTFNNIYKHRIENILDNPHIVCEQLIKRKAGWNKFLELVGKLKEIESLDKVDKYLRNELEKKHYICSEHPTETLNAHRERIITIPKVTVPKQENCILRLKSLIDKLLG</sequence>
<organism evidence="3 4">
    <name type="scientific">Chlorogloeopsis fritschii PCC 6912</name>
    <dbReference type="NCBI Taxonomy" id="211165"/>
    <lineage>
        <taxon>Bacteria</taxon>
        <taxon>Bacillati</taxon>
        <taxon>Cyanobacteriota</taxon>
        <taxon>Cyanophyceae</taxon>
        <taxon>Nostocales</taxon>
        <taxon>Chlorogloeopsidaceae</taxon>
        <taxon>Chlorogloeopsis</taxon>
    </lineage>
</organism>
<evidence type="ECO:0000313" key="4">
    <source>
        <dbReference type="Proteomes" id="UP000268857"/>
    </source>
</evidence>
<proteinExistence type="predicted"/>
<keyword evidence="2" id="KW-0732">Signal</keyword>
<name>A0A3S0XM70_CHLFR</name>
<protein>
    <submittedName>
        <fullName evidence="3">Uncharacterized protein</fullName>
    </submittedName>
</protein>
<evidence type="ECO:0000313" key="3">
    <source>
        <dbReference type="EMBL" id="RUR75936.1"/>
    </source>
</evidence>
<dbReference type="InterPro" id="IPR019734">
    <property type="entry name" value="TPR_rpt"/>
</dbReference>
<dbReference type="PROSITE" id="PS50005">
    <property type="entry name" value="TPR"/>
    <property type="match status" value="1"/>
</dbReference>
<feature type="repeat" description="TPR" evidence="1">
    <location>
        <begin position="52"/>
        <end position="85"/>
    </location>
</feature>